<dbReference type="InterPro" id="IPR009921">
    <property type="entry name" value="YehS-like"/>
</dbReference>
<dbReference type="Proteomes" id="UP000306416">
    <property type="component" value="Unassembled WGS sequence"/>
</dbReference>
<name>A0A4S1CF69_9BACT</name>
<comment type="caution">
    <text evidence="1">The sequence shown here is derived from an EMBL/GenBank/DDBJ whole genome shotgun (WGS) entry which is preliminary data.</text>
</comment>
<dbReference type="AlphaFoldDB" id="A0A4S1CF69"/>
<dbReference type="Pfam" id="PF07308">
    <property type="entry name" value="DUF1456"/>
    <property type="match status" value="2"/>
</dbReference>
<keyword evidence="2" id="KW-1185">Reference proteome</keyword>
<dbReference type="PANTHER" id="PTHR37805:SF1">
    <property type="entry name" value="CYTOPLASMIC PROTEIN"/>
    <property type="match status" value="1"/>
</dbReference>
<organism evidence="1 2">
    <name type="scientific">Geomonas terrae</name>
    <dbReference type="NCBI Taxonomy" id="2562681"/>
    <lineage>
        <taxon>Bacteria</taxon>
        <taxon>Pseudomonadati</taxon>
        <taxon>Thermodesulfobacteriota</taxon>
        <taxon>Desulfuromonadia</taxon>
        <taxon>Geobacterales</taxon>
        <taxon>Geobacteraceae</taxon>
        <taxon>Geomonas</taxon>
    </lineage>
</organism>
<dbReference type="PANTHER" id="PTHR37805">
    <property type="entry name" value="CYTOPLASMIC PROTEIN-RELATED"/>
    <property type="match status" value="1"/>
</dbReference>
<sequence length="157" mass="17924">MTNNDVFRRLRYALNLNTQNVIEAFRLSDMKMGQADITSLVKKEEEEGFRECSDEVLEAFLDGLIAIKRGKREGEAATPLPAELTNNDILKKIRIALALKEEEMLAIFKLAKFPVSKPELSAVFRAKAHENYKPCGDQMLRNFLKGLTMKYREGVQQ</sequence>
<evidence type="ECO:0000313" key="1">
    <source>
        <dbReference type="EMBL" id="TGU72168.1"/>
    </source>
</evidence>
<reference evidence="1 2" key="1">
    <citation type="submission" date="2019-04" db="EMBL/GenBank/DDBJ databases">
        <title>Geobacter oryzae sp. nov., ferric-reducing bacteria isolated from paddy soil.</title>
        <authorList>
            <person name="Xu Z."/>
            <person name="Masuda Y."/>
            <person name="Itoh H."/>
            <person name="Senoo K."/>
        </authorList>
    </citation>
    <scope>NUCLEOTIDE SEQUENCE [LARGE SCALE GENOMIC DNA]</scope>
    <source>
        <strain evidence="1 2">Red111</strain>
    </source>
</reference>
<evidence type="ECO:0000313" key="2">
    <source>
        <dbReference type="Proteomes" id="UP000306416"/>
    </source>
</evidence>
<accession>A0A4S1CF69</accession>
<protein>
    <submittedName>
        <fullName evidence="1">DUF1456 family protein</fullName>
    </submittedName>
</protein>
<dbReference type="EMBL" id="SRSC01000002">
    <property type="protein sequence ID" value="TGU72168.1"/>
    <property type="molecule type" value="Genomic_DNA"/>
</dbReference>
<gene>
    <name evidence="1" type="ORF">E4633_07585</name>
</gene>
<dbReference type="RefSeq" id="WP_135869657.1">
    <property type="nucleotide sequence ID" value="NZ_SRSC01000002.1"/>
</dbReference>
<proteinExistence type="predicted"/>